<accession>A0A4V2UVW1</accession>
<dbReference type="InterPro" id="IPR036782">
    <property type="entry name" value="NE0471-like_N"/>
</dbReference>
<dbReference type="Proteomes" id="UP000295536">
    <property type="component" value="Unassembled WGS sequence"/>
</dbReference>
<evidence type="ECO:0000313" key="2">
    <source>
        <dbReference type="EMBL" id="TSE21253.1"/>
    </source>
</evidence>
<dbReference type="Proteomes" id="UP000315577">
    <property type="component" value="Unassembled WGS sequence"/>
</dbReference>
<dbReference type="OrthoDB" id="9803723at2"/>
<comment type="caution">
    <text evidence="1">The sequence shown here is derived from an EMBL/GenBank/DDBJ whole genome shotgun (WGS) entry which is preliminary data.</text>
</comment>
<keyword evidence="4" id="KW-1185">Reference proteome</keyword>
<dbReference type="RefSeq" id="WP_132962876.1">
    <property type="nucleotide sequence ID" value="NZ_SMAH01000010.1"/>
</dbReference>
<sequence>MPTATAPVADCAVGLTPDLPPVVAVRVLQHGVLEVRFADGCAGCVEILPSHMTGVFAPLRDPAVFAQAGVVGGAVSWPEGVDLAPDAMYQAIVRNGRWVLE</sequence>
<name>A0A4V2UVW1_9BURK</name>
<protein>
    <submittedName>
        <fullName evidence="1">Uncharacterized protein DUF2442</fullName>
    </submittedName>
</protein>
<dbReference type="AlphaFoldDB" id="A0A4V2UVW1"/>
<evidence type="ECO:0000313" key="4">
    <source>
        <dbReference type="Proteomes" id="UP000315577"/>
    </source>
</evidence>
<organism evidence="1 3">
    <name type="scientific">Tepidimonas ignava</name>
    <dbReference type="NCBI Taxonomy" id="114249"/>
    <lineage>
        <taxon>Bacteria</taxon>
        <taxon>Pseudomonadati</taxon>
        <taxon>Pseudomonadota</taxon>
        <taxon>Betaproteobacteria</taxon>
        <taxon>Burkholderiales</taxon>
        <taxon>Tepidimonas</taxon>
    </lineage>
</organism>
<reference evidence="2 4" key="2">
    <citation type="submission" date="2019-07" db="EMBL/GenBank/DDBJ databases">
        <title>Tepidimonas ignava SPS-1037 draft genome.</title>
        <authorList>
            <person name="Da Costa M.S."/>
            <person name="Froufe H.J.C."/>
            <person name="Egas C."/>
            <person name="Albuquerque L."/>
        </authorList>
    </citation>
    <scope>NUCLEOTIDE SEQUENCE [LARGE SCALE GENOMIC DNA]</scope>
    <source>
        <strain evidence="2 4">SPS-1037</strain>
    </source>
</reference>
<dbReference type="SUPFAM" id="SSF143880">
    <property type="entry name" value="NE0471 N-terminal domain-like"/>
    <property type="match status" value="1"/>
</dbReference>
<dbReference type="Gene3D" id="3.30.2020.10">
    <property type="entry name" value="NE0471-like N-terminal domain"/>
    <property type="match status" value="1"/>
</dbReference>
<dbReference type="EMBL" id="SMAH01000010">
    <property type="protein sequence ID" value="TCS97267.1"/>
    <property type="molecule type" value="Genomic_DNA"/>
</dbReference>
<proteinExistence type="predicted"/>
<gene>
    <name evidence="1" type="ORF">EDC36_11050</name>
    <name evidence="2" type="ORF">Tigna_01639</name>
</gene>
<dbReference type="InterPro" id="IPR018841">
    <property type="entry name" value="DUF2442"/>
</dbReference>
<evidence type="ECO:0000313" key="3">
    <source>
        <dbReference type="Proteomes" id="UP000295536"/>
    </source>
</evidence>
<reference evidence="1 3" key="1">
    <citation type="submission" date="2019-03" db="EMBL/GenBank/DDBJ databases">
        <title>Genomic Encyclopedia of Type Strains, Phase IV (KMG-IV): sequencing the most valuable type-strain genomes for metagenomic binning, comparative biology and taxonomic classification.</title>
        <authorList>
            <person name="Goeker M."/>
        </authorList>
    </citation>
    <scope>NUCLEOTIDE SEQUENCE [LARGE SCALE GENOMIC DNA]</scope>
    <source>
        <strain evidence="1 3">DSM 12034</strain>
    </source>
</reference>
<dbReference type="EMBL" id="VJNC01000010">
    <property type="protein sequence ID" value="TSE21253.1"/>
    <property type="molecule type" value="Genomic_DNA"/>
</dbReference>
<evidence type="ECO:0000313" key="1">
    <source>
        <dbReference type="EMBL" id="TCS97267.1"/>
    </source>
</evidence>
<dbReference type="Pfam" id="PF10387">
    <property type="entry name" value="DUF2442"/>
    <property type="match status" value="1"/>
</dbReference>